<proteinExistence type="predicted"/>
<dbReference type="Pfam" id="PF01841">
    <property type="entry name" value="Transglut_core"/>
    <property type="match status" value="1"/>
</dbReference>
<dbReference type="SUPFAM" id="SSF54001">
    <property type="entry name" value="Cysteine proteinases"/>
    <property type="match status" value="1"/>
</dbReference>
<dbReference type="Gene3D" id="2.60.40.3140">
    <property type="match status" value="1"/>
</dbReference>
<accession>A0ABT2DG55</accession>
<dbReference type="Pfam" id="PF12969">
    <property type="entry name" value="DUF3857"/>
    <property type="match status" value="1"/>
</dbReference>
<organism evidence="5 6">
    <name type="scientific">Massilia agilis</name>
    <dbReference type="NCBI Taxonomy" id="1811226"/>
    <lineage>
        <taxon>Bacteria</taxon>
        <taxon>Pseudomonadati</taxon>
        <taxon>Pseudomonadota</taxon>
        <taxon>Betaproteobacteria</taxon>
        <taxon>Burkholderiales</taxon>
        <taxon>Oxalobacteraceae</taxon>
        <taxon>Telluria group</taxon>
        <taxon>Massilia</taxon>
    </lineage>
</organism>
<evidence type="ECO:0000259" key="4">
    <source>
        <dbReference type="Pfam" id="PF12969"/>
    </source>
</evidence>
<evidence type="ECO:0000256" key="2">
    <source>
        <dbReference type="SAM" id="SignalP"/>
    </source>
</evidence>
<evidence type="ECO:0000259" key="3">
    <source>
        <dbReference type="Pfam" id="PF01841"/>
    </source>
</evidence>
<comment type="caution">
    <text evidence="5">The sequence shown here is derived from an EMBL/GenBank/DDBJ whole genome shotgun (WGS) entry which is preliminary data.</text>
</comment>
<dbReference type="Gene3D" id="3.10.620.30">
    <property type="match status" value="1"/>
</dbReference>
<dbReference type="InterPro" id="IPR038765">
    <property type="entry name" value="Papain-like_cys_pep_sf"/>
</dbReference>
<keyword evidence="6" id="KW-1185">Reference proteome</keyword>
<feature type="chain" id="PRO_5045170330" evidence="2">
    <location>
        <begin position="22"/>
        <end position="616"/>
    </location>
</feature>
<feature type="signal peptide" evidence="2">
    <location>
        <begin position="1"/>
        <end position="21"/>
    </location>
</feature>
<dbReference type="EMBL" id="JANUHB010000003">
    <property type="protein sequence ID" value="MCS0809403.1"/>
    <property type="molecule type" value="Genomic_DNA"/>
</dbReference>
<evidence type="ECO:0000313" key="6">
    <source>
        <dbReference type="Proteomes" id="UP001206126"/>
    </source>
</evidence>
<dbReference type="InterPro" id="IPR002931">
    <property type="entry name" value="Transglutaminase-like"/>
</dbReference>
<feature type="domain" description="DUF3857" evidence="4">
    <location>
        <begin position="43"/>
        <end position="203"/>
    </location>
</feature>
<evidence type="ECO:0000313" key="5">
    <source>
        <dbReference type="EMBL" id="MCS0809403.1"/>
    </source>
</evidence>
<feature type="region of interest" description="Disordered" evidence="1">
    <location>
        <begin position="92"/>
        <end position="111"/>
    </location>
</feature>
<name>A0ABT2DG55_9BURK</name>
<protein>
    <submittedName>
        <fullName evidence="5">DUF3857 domain-containing protein</fullName>
    </submittedName>
</protein>
<dbReference type="Gene3D" id="2.60.120.1130">
    <property type="match status" value="1"/>
</dbReference>
<reference evidence="5 6" key="1">
    <citation type="submission" date="2022-08" db="EMBL/GenBank/DDBJ databases">
        <title>Reclassification of Massilia species as members of the genera Telluria, Duganella, Pseudoduganella, Mokoshia gen. nov. and Zemynaea gen. nov. using orthogonal and non-orthogonal genome-based approaches.</title>
        <authorList>
            <person name="Bowman J.P."/>
        </authorList>
    </citation>
    <scope>NUCLEOTIDE SEQUENCE [LARGE SCALE GENOMIC DNA]</scope>
    <source>
        <strain evidence="5 6">JCM 31605</strain>
    </source>
</reference>
<dbReference type="InterPro" id="IPR024618">
    <property type="entry name" value="DUF3857"/>
</dbReference>
<dbReference type="RefSeq" id="WP_258823205.1">
    <property type="nucleotide sequence ID" value="NZ_JANUHB010000003.1"/>
</dbReference>
<keyword evidence="2" id="KW-0732">Signal</keyword>
<dbReference type="Proteomes" id="UP001206126">
    <property type="component" value="Unassembled WGS sequence"/>
</dbReference>
<feature type="domain" description="Transglutaminase-like" evidence="3">
    <location>
        <begin position="256"/>
        <end position="329"/>
    </location>
</feature>
<sequence>MRAHLAAMLFVLLALCGRALAHDTGTDPAVVVNQYIQHFVVEPDGSYTLTVDNARTIAQQRAVQSHSQYYITYNKTLDEVLSVQAYTQKPDGSRIAVEPSQVRDQQESASADAPMFQDTRVKVVVFPQVAQGDQLVVRYVVHRHTPLFPGQFEDLSAAEFYLNEQFELIYDMPASMPVYADAVGFVPLPAEDPPGRKRYRWRYVPGENARIETSSVSYFDYGKRLSVSTFRDYAAFAQAFRELAAGTADADDSITTLAHQLTAGLADPRAKALALSEWVRHNIRYVGVYVGPGGVVPHPASTVLRNRYGDCKDHAVLLQALLAAAGIDSTPALINSANAYRLPRTPTLGIFNHMINYVPGLDLYLDSTAESVSAGYLPASDLGKPVLLVHSGMLASTPSRQPQSNRTATWFDVLADGGSRFKISKTTSGAIAEPYRQAVRDTRQADRDQFVQRMLQGLGQKGSGVFDPGITDGNADEYSMSFSGKSDSFINLPGPVGLSTSFSFWGGLGEKLFEMAQEKERRQDFVCPPVQAEDELGYSFPKSLRVVAVPKDLTINDRNFTYRAAYIRKGNTVLIKRSLRFAHEGLVCAAAEYKRMQPLLDRMMRDLRSQVVVAGT</sequence>
<evidence type="ECO:0000256" key="1">
    <source>
        <dbReference type="SAM" id="MobiDB-lite"/>
    </source>
</evidence>
<gene>
    <name evidence="5" type="ORF">NX774_15880</name>
</gene>